<feature type="region of interest" description="Disordered" evidence="1">
    <location>
        <begin position="1"/>
        <end position="75"/>
    </location>
</feature>
<evidence type="ECO:0000313" key="4">
    <source>
        <dbReference type="Proteomes" id="UP000194236"/>
    </source>
</evidence>
<feature type="compositionally biased region" description="Polar residues" evidence="1">
    <location>
        <begin position="35"/>
        <end position="48"/>
    </location>
</feature>
<dbReference type="Pfam" id="PF08315">
    <property type="entry name" value="cwf18"/>
    <property type="match status" value="1"/>
</dbReference>
<protein>
    <submittedName>
        <fullName evidence="3">Cwf18 pre-mRNA splicing factor-like protein</fullName>
    </submittedName>
</protein>
<dbReference type="PANTHER" id="PTHR31551">
    <property type="entry name" value="PRE-MRNA-SPLICING FACTOR CWF18"/>
    <property type="match status" value="1"/>
</dbReference>
<dbReference type="GO" id="GO:0071014">
    <property type="term" value="C:post-mRNA release spliceosomal complex"/>
    <property type="evidence" value="ECO:0007669"/>
    <property type="project" value="TreeGrafter"/>
</dbReference>
<reference evidence="3 4" key="1">
    <citation type="submission" date="2017-03" db="EMBL/GenBank/DDBJ databases">
        <title>Genome Survey of Euroglyphus maynei.</title>
        <authorList>
            <person name="Arlian L.G."/>
            <person name="Morgan M.S."/>
            <person name="Rider S.D."/>
        </authorList>
    </citation>
    <scope>NUCLEOTIDE SEQUENCE [LARGE SCALE GENOMIC DNA]</scope>
    <source>
        <strain evidence="3">Arlian Lab</strain>
        <tissue evidence="3">Whole body</tissue>
    </source>
</reference>
<keyword evidence="4" id="KW-1185">Reference proteome</keyword>
<evidence type="ECO:0000256" key="2">
    <source>
        <dbReference type="SAM" id="Phobius"/>
    </source>
</evidence>
<proteinExistence type="predicted"/>
<organism evidence="3 4">
    <name type="scientific">Euroglyphus maynei</name>
    <name type="common">Mayne's house dust mite</name>
    <dbReference type="NCBI Taxonomy" id="6958"/>
    <lineage>
        <taxon>Eukaryota</taxon>
        <taxon>Metazoa</taxon>
        <taxon>Ecdysozoa</taxon>
        <taxon>Arthropoda</taxon>
        <taxon>Chelicerata</taxon>
        <taxon>Arachnida</taxon>
        <taxon>Acari</taxon>
        <taxon>Acariformes</taxon>
        <taxon>Sarcoptiformes</taxon>
        <taxon>Astigmata</taxon>
        <taxon>Psoroptidia</taxon>
        <taxon>Analgoidea</taxon>
        <taxon>Pyroglyphidae</taxon>
        <taxon>Pyroglyphinae</taxon>
        <taxon>Euroglyphus</taxon>
    </lineage>
</organism>
<dbReference type="OrthoDB" id="10261348at2759"/>
<name>A0A1Y3BRF5_EURMA</name>
<evidence type="ECO:0000256" key="1">
    <source>
        <dbReference type="SAM" id="MobiDB-lite"/>
    </source>
</evidence>
<sequence>MSDTEESTTIGSMEEEALKRKQRLDELRNKRKNSETNSSNSNAKSQIQLPKPKFRNYNPSDKNLQENLLPKSRPENGMNELLSKIIIDLTKLAPKKIDWDLKRNIAKKMDKLERKTQIAIAELISMFFLLFWWSR</sequence>
<accession>A0A1Y3BRF5</accession>
<feature type="compositionally biased region" description="Polar residues" evidence="1">
    <location>
        <begin position="57"/>
        <end position="66"/>
    </location>
</feature>
<comment type="caution">
    <text evidence="3">The sequence shown here is derived from an EMBL/GenBank/DDBJ whole genome shotgun (WGS) entry which is preliminary data.</text>
</comment>
<dbReference type="EMBL" id="MUJZ01008761">
    <property type="protein sequence ID" value="OTF82373.1"/>
    <property type="molecule type" value="Genomic_DNA"/>
</dbReference>
<evidence type="ECO:0000313" key="3">
    <source>
        <dbReference type="EMBL" id="OTF82373.1"/>
    </source>
</evidence>
<keyword evidence="2" id="KW-0812">Transmembrane</keyword>
<feature type="compositionally biased region" description="Basic and acidic residues" evidence="1">
    <location>
        <begin position="16"/>
        <end position="34"/>
    </location>
</feature>
<dbReference type="InterPro" id="IPR013169">
    <property type="entry name" value="mRNA_splic_Cwf18-like"/>
</dbReference>
<dbReference type="GO" id="GO:0005684">
    <property type="term" value="C:U2-type spliceosomal complex"/>
    <property type="evidence" value="ECO:0007669"/>
    <property type="project" value="TreeGrafter"/>
</dbReference>
<feature type="transmembrane region" description="Helical" evidence="2">
    <location>
        <begin position="116"/>
        <end position="134"/>
    </location>
</feature>
<dbReference type="AlphaFoldDB" id="A0A1Y3BRF5"/>
<dbReference type="PANTHER" id="PTHR31551:SF1">
    <property type="entry name" value="COILED-COIL DOMAIN-CONTAINING PROTEIN 12"/>
    <property type="match status" value="1"/>
</dbReference>
<keyword evidence="2" id="KW-1133">Transmembrane helix</keyword>
<dbReference type="Proteomes" id="UP000194236">
    <property type="component" value="Unassembled WGS sequence"/>
</dbReference>
<keyword evidence="2" id="KW-0472">Membrane</keyword>
<gene>
    <name evidence="3" type="ORF">BLA29_009389</name>
</gene>